<evidence type="ECO:0000313" key="2">
    <source>
        <dbReference type="Proteomes" id="UP000235036"/>
    </source>
</evidence>
<dbReference type="EMBL" id="NRQW01000018">
    <property type="protein sequence ID" value="PLZ94343.1"/>
    <property type="molecule type" value="Genomic_DNA"/>
</dbReference>
<name>A0A2N6K8Y3_FISMU</name>
<dbReference type="RefSeq" id="WP_102149367.1">
    <property type="nucleotide sequence ID" value="NZ_CAWNVR010000250.1"/>
</dbReference>
<accession>A0A2N6K8Y3</accession>
<organism evidence="1 2">
    <name type="scientific">Fischerella muscicola CCMEE 5323</name>
    <dbReference type="NCBI Taxonomy" id="2019572"/>
    <lineage>
        <taxon>Bacteria</taxon>
        <taxon>Bacillati</taxon>
        <taxon>Cyanobacteriota</taxon>
        <taxon>Cyanophyceae</taxon>
        <taxon>Nostocales</taxon>
        <taxon>Hapalosiphonaceae</taxon>
        <taxon>Fischerella</taxon>
    </lineage>
</organism>
<dbReference type="AlphaFoldDB" id="A0A2N6K8Y3"/>
<proteinExistence type="predicted"/>
<reference evidence="1 2" key="1">
    <citation type="submission" date="2017-08" db="EMBL/GenBank/DDBJ databases">
        <title>Genomes of Fischerella (Mastigocladus) sp. strains.</title>
        <authorList>
            <person name="Miller S.R."/>
        </authorList>
    </citation>
    <scope>NUCLEOTIDE SEQUENCE [LARGE SCALE GENOMIC DNA]</scope>
    <source>
        <strain evidence="1 2">CCMEE 5323</strain>
    </source>
</reference>
<comment type="caution">
    <text evidence="1">The sequence shown here is derived from an EMBL/GenBank/DDBJ whole genome shotgun (WGS) entry which is preliminary data.</text>
</comment>
<dbReference type="Proteomes" id="UP000235036">
    <property type="component" value="Unassembled WGS sequence"/>
</dbReference>
<sequence>MPQNLLLCQTSTRGWLNLAYARQIHIRPVYQNISNEQPACFITWSNGDKETFVGKDAKAIAQTWHNYLNTTKS</sequence>
<keyword evidence="2" id="KW-1185">Reference proteome</keyword>
<protein>
    <submittedName>
        <fullName evidence="1">Uncharacterized protein</fullName>
    </submittedName>
</protein>
<evidence type="ECO:0000313" key="1">
    <source>
        <dbReference type="EMBL" id="PLZ94343.1"/>
    </source>
</evidence>
<gene>
    <name evidence="1" type="ORF">CEN44_01045</name>
</gene>